<dbReference type="Pfam" id="PF05437">
    <property type="entry name" value="AzlD"/>
    <property type="match status" value="1"/>
</dbReference>
<keyword evidence="1" id="KW-0472">Membrane</keyword>
<organism evidence="2 3">
    <name type="scientific">Pelosinus fermentans JBW45</name>
    <dbReference type="NCBI Taxonomy" id="1192197"/>
    <lineage>
        <taxon>Bacteria</taxon>
        <taxon>Bacillati</taxon>
        <taxon>Bacillota</taxon>
        <taxon>Negativicutes</taxon>
        <taxon>Selenomonadales</taxon>
        <taxon>Sporomusaceae</taxon>
        <taxon>Pelosinus</taxon>
    </lineage>
</organism>
<gene>
    <name evidence="2" type="ORF">JBW_03049</name>
</gene>
<dbReference type="EMBL" id="CP010978">
    <property type="protein sequence ID" value="AJQ28392.1"/>
    <property type="molecule type" value="Genomic_DNA"/>
</dbReference>
<proteinExistence type="predicted"/>
<dbReference type="HOGENOM" id="CLU_157896_2_1_9"/>
<feature type="transmembrane region" description="Helical" evidence="1">
    <location>
        <begin position="6"/>
        <end position="25"/>
    </location>
</feature>
<reference evidence="3" key="2">
    <citation type="submission" date="2015-02" db="EMBL/GenBank/DDBJ databases">
        <title>Complete Genome Sequence of Pelosinus fermentans JBW45.</title>
        <authorList>
            <person name="De Leon K.B."/>
            <person name="Utturkar S.M."/>
            <person name="Camilleri L.B."/>
            <person name="Arkin A.P."/>
            <person name="Fields M.W."/>
            <person name="Brown S.D."/>
            <person name="Wall J.D."/>
        </authorList>
    </citation>
    <scope>NUCLEOTIDE SEQUENCE [LARGE SCALE GENOMIC DNA]</scope>
    <source>
        <strain evidence="3">JBW45</strain>
    </source>
</reference>
<keyword evidence="1" id="KW-1133">Transmembrane helix</keyword>
<dbReference type="OrthoDB" id="7870017at2"/>
<evidence type="ECO:0000256" key="1">
    <source>
        <dbReference type="SAM" id="Phobius"/>
    </source>
</evidence>
<dbReference type="Proteomes" id="UP000005361">
    <property type="component" value="Chromosome"/>
</dbReference>
<evidence type="ECO:0000313" key="2">
    <source>
        <dbReference type="EMBL" id="AJQ28392.1"/>
    </source>
</evidence>
<reference evidence="2 3" key="1">
    <citation type="journal article" date="2015" name="Genome Announc.">
        <title>Complete Genome Sequence of Pelosinus fermentans JBW45, a Member of a Remarkably Competitive Group of Negativicutes in the Firmicutes Phylum.</title>
        <authorList>
            <person name="De Leon K.B."/>
            <person name="Utturkar S.M."/>
            <person name="Camilleri L.B."/>
            <person name="Elias D.A."/>
            <person name="Arkin A.P."/>
            <person name="Fields M.W."/>
            <person name="Brown S.D."/>
            <person name="Wall J.D."/>
        </authorList>
    </citation>
    <scope>NUCLEOTIDE SEQUENCE [LARGE SCALE GENOMIC DNA]</scope>
    <source>
        <strain evidence="2 3">JBW45</strain>
    </source>
</reference>
<dbReference type="KEGG" id="pft:JBW_03049"/>
<dbReference type="STRING" id="1192197.JBW_03049"/>
<name>I9NQE2_9FIRM</name>
<keyword evidence="1" id="KW-0812">Transmembrane</keyword>
<protein>
    <submittedName>
        <fullName evidence="2">Branched-chain amino acid transport</fullName>
    </submittedName>
</protein>
<dbReference type="InterPro" id="IPR008407">
    <property type="entry name" value="Brnchd-chn_aa_trnsp_AzlD"/>
</dbReference>
<feature type="transmembrane region" description="Helical" evidence="1">
    <location>
        <begin position="83"/>
        <end position="101"/>
    </location>
</feature>
<dbReference type="RefSeq" id="WP_007957916.1">
    <property type="nucleotide sequence ID" value="NZ_CP010978.1"/>
</dbReference>
<accession>I9NQE2</accession>
<feature type="transmembrane region" description="Helical" evidence="1">
    <location>
        <begin position="37"/>
        <end position="55"/>
    </location>
</feature>
<sequence length="103" mass="11020">MNLTYLVLAMAVVTFIPSMLPLVLLQNACLPRYIKSFMGFIPYAALGALVFPGALNSTGAGNLESAIVGCIVSILLAWWEMNLIFVVVGGIAGVFIVNILFKL</sequence>
<evidence type="ECO:0000313" key="3">
    <source>
        <dbReference type="Proteomes" id="UP000005361"/>
    </source>
</evidence>
<dbReference type="AlphaFoldDB" id="I9NQE2"/>